<dbReference type="EMBL" id="JPKR02000005">
    <property type="protein sequence ID" value="KGD79648.1"/>
    <property type="molecule type" value="Genomic_DNA"/>
</dbReference>
<accession>A0A095UZE9</accession>
<gene>
    <name evidence="1" type="ORF">HA49_01350</name>
</gene>
<dbReference type="AlphaFoldDB" id="A0A095UZE9"/>
<keyword evidence="2" id="KW-1185">Reference proteome</keyword>
<dbReference type="Proteomes" id="UP000029577">
    <property type="component" value="Unassembled WGS sequence"/>
</dbReference>
<organism evidence="1 2">
    <name type="scientific">Tatumella morbirosei</name>
    <dbReference type="NCBI Taxonomy" id="642227"/>
    <lineage>
        <taxon>Bacteria</taxon>
        <taxon>Pseudomonadati</taxon>
        <taxon>Pseudomonadota</taxon>
        <taxon>Gammaproteobacteria</taxon>
        <taxon>Enterobacterales</taxon>
        <taxon>Erwiniaceae</taxon>
        <taxon>Tatumella</taxon>
    </lineage>
</organism>
<sequence>MMSIGIAILLLTLSGMFYIINKNRSDDSAIDCSGQITVTNNNSKLTMNVLFFIDDNVSTIYLKGVLNRNGKSFILNRSIYANVTSNNNHYRFITQKISNAQESPSSAQEFSDMLPKYLQSVNAPQDFFIYKINASRYVFTNGYIPSLYCKKIN</sequence>
<evidence type="ECO:0000313" key="2">
    <source>
        <dbReference type="Proteomes" id="UP000029577"/>
    </source>
</evidence>
<comment type="caution">
    <text evidence="1">The sequence shown here is derived from an EMBL/GenBank/DDBJ whole genome shotgun (WGS) entry which is preliminary data.</text>
</comment>
<protein>
    <submittedName>
        <fullName evidence="1">Uncharacterized protein</fullName>
    </submittedName>
</protein>
<proteinExistence type="predicted"/>
<evidence type="ECO:0000313" key="1">
    <source>
        <dbReference type="EMBL" id="KGD79648.1"/>
    </source>
</evidence>
<reference evidence="1" key="1">
    <citation type="submission" date="2014-12" db="EMBL/GenBank/DDBJ databases">
        <title>The draft genome of the Tatumella morbirosei type strain, LMG23360T isolated from pineapple rot.</title>
        <authorList>
            <person name="Smits T.H."/>
            <person name="Palmer M."/>
            <person name="Venter S.N."/>
            <person name="Duffy B."/>
            <person name="Steenkamp E.T."/>
            <person name="Chan W.Y."/>
            <person name="Coutinho T.A."/>
            <person name="Coetzee M.P."/>
            <person name="De Maayer P."/>
        </authorList>
    </citation>
    <scope>NUCLEOTIDE SEQUENCE [LARGE SCALE GENOMIC DNA]</scope>
    <source>
        <strain evidence="1">LMG 23360</strain>
    </source>
</reference>
<name>A0A095UZE9_9GAMM</name>